<dbReference type="Gene3D" id="2.30.30.1060">
    <property type="match status" value="1"/>
</dbReference>
<dbReference type="RefSeq" id="WP_258786210.1">
    <property type="nucleotide sequence ID" value="NZ_JANUGQ010000004.1"/>
</dbReference>
<feature type="domain" description="Hypervirulence associated protein TUDOR" evidence="2">
    <location>
        <begin position="18"/>
        <end position="76"/>
    </location>
</feature>
<sequence>MAKDKARSKARDKRLGKGDKVAWQSHGTEVPGTVRRKITERTEAAGRTVDASSEEPQYEVESEKSGRSAVHKPESLRKKGGKG</sequence>
<name>A0ABT2CDF1_9ACTN</name>
<protein>
    <submittedName>
        <fullName evidence="3">DUF2945 domain-containing protein</fullName>
    </submittedName>
</protein>
<feature type="compositionally biased region" description="Basic and acidic residues" evidence="1">
    <location>
        <begin position="61"/>
        <end position="77"/>
    </location>
</feature>
<proteinExistence type="predicted"/>
<dbReference type="InterPro" id="IPR021331">
    <property type="entry name" value="Hva1_TUDOR"/>
</dbReference>
<organism evidence="3 4">
    <name type="scientific">Streptomyces pyxinae</name>
    <dbReference type="NCBI Taxonomy" id="2970734"/>
    <lineage>
        <taxon>Bacteria</taxon>
        <taxon>Bacillati</taxon>
        <taxon>Actinomycetota</taxon>
        <taxon>Actinomycetes</taxon>
        <taxon>Kitasatosporales</taxon>
        <taxon>Streptomycetaceae</taxon>
        <taxon>Streptomyces</taxon>
    </lineage>
</organism>
<comment type="caution">
    <text evidence="3">The sequence shown here is derived from an EMBL/GenBank/DDBJ whole genome shotgun (WGS) entry which is preliminary data.</text>
</comment>
<feature type="compositionally biased region" description="Basic and acidic residues" evidence="1">
    <location>
        <begin position="1"/>
        <end position="20"/>
    </location>
</feature>
<evidence type="ECO:0000313" key="3">
    <source>
        <dbReference type="EMBL" id="MCS0635391.1"/>
    </source>
</evidence>
<evidence type="ECO:0000313" key="4">
    <source>
        <dbReference type="Proteomes" id="UP001431313"/>
    </source>
</evidence>
<gene>
    <name evidence="3" type="ORF">NX801_06910</name>
</gene>
<evidence type="ECO:0000259" key="2">
    <source>
        <dbReference type="Pfam" id="PF11160"/>
    </source>
</evidence>
<keyword evidence="4" id="KW-1185">Reference proteome</keyword>
<dbReference type="Proteomes" id="UP001431313">
    <property type="component" value="Unassembled WGS sequence"/>
</dbReference>
<evidence type="ECO:0000256" key="1">
    <source>
        <dbReference type="SAM" id="MobiDB-lite"/>
    </source>
</evidence>
<dbReference type="EMBL" id="JANUGQ010000004">
    <property type="protein sequence ID" value="MCS0635391.1"/>
    <property type="molecule type" value="Genomic_DNA"/>
</dbReference>
<feature type="region of interest" description="Disordered" evidence="1">
    <location>
        <begin position="1"/>
        <end position="83"/>
    </location>
</feature>
<accession>A0ABT2CDF1</accession>
<reference evidence="3" key="1">
    <citation type="submission" date="2022-08" db="EMBL/GenBank/DDBJ databases">
        <authorList>
            <person name="Somphong A."/>
            <person name="Phongsopitanun W."/>
        </authorList>
    </citation>
    <scope>NUCLEOTIDE SEQUENCE</scope>
    <source>
        <strain evidence="3">LP05-1</strain>
    </source>
</reference>
<dbReference type="Pfam" id="PF11160">
    <property type="entry name" value="Hva1_TUDOR"/>
    <property type="match status" value="1"/>
</dbReference>